<reference evidence="3 4" key="1">
    <citation type="submission" date="2023-08" db="EMBL/GenBank/DDBJ databases">
        <title>Helicovermis profunda gen. nov., sp. nov., a novel mesophilic, fermentative bacterium within the Bacillota from a deep-sea hydrothermal vent chimney.</title>
        <authorList>
            <person name="Miyazaki U."/>
            <person name="Mizutani D."/>
            <person name="Hashimoto Y."/>
            <person name="Tame A."/>
            <person name="Sawayama S."/>
            <person name="Miyazaki J."/>
            <person name="Takai K."/>
            <person name="Nakagawa S."/>
        </authorList>
    </citation>
    <scope>NUCLEOTIDE SEQUENCE [LARGE SCALE GENOMIC DNA]</scope>
    <source>
        <strain evidence="3 4">S502</strain>
    </source>
</reference>
<name>A0AAU9EBH3_9FIRM</name>
<keyword evidence="4" id="KW-1185">Reference proteome</keyword>
<evidence type="ECO:0000256" key="1">
    <source>
        <dbReference type="ARBA" id="ARBA00009589"/>
    </source>
</evidence>
<evidence type="ECO:0000313" key="3">
    <source>
        <dbReference type="EMBL" id="BEP28669.1"/>
    </source>
</evidence>
<comment type="similarity">
    <text evidence="1">Belongs to the 5'(3')-deoxyribonucleotidase family.</text>
</comment>
<protein>
    <submittedName>
        <fullName evidence="3">Uncharacterized protein</fullName>
    </submittedName>
</protein>
<dbReference type="InterPro" id="IPR036412">
    <property type="entry name" value="HAD-like_sf"/>
</dbReference>
<evidence type="ECO:0000313" key="4">
    <source>
        <dbReference type="Proteomes" id="UP001321786"/>
    </source>
</evidence>
<dbReference type="InterPro" id="IPR023214">
    <property type="entry name" value="HAD_sf"/>
</dbReference>
<dbReference type="Proteomes" id="UP001321786">
    <property type="component" value="Chromosome"/>
</dbReference>
<organism evidence="3 4">
    <name type="scientific">Helicovermis profundi</name>
    <dbReference type="NCBI Taxonomy" id="3065157"/>
    <lineage>
        <taxon>Bacteria</taxon>
        <taxon>Bacillati</taxon>
        <taxon>Bacillota</taxon>
        <taxon>Clostridia</taxon>
        <taxon>Helicovermis</taxon>
    </lineage>
</organism>
<dbReference type="EMBL" id="AP028654">
    <property type="protein sequence ID" value="BEP28669.1"/>
    <property type="molecule type" value="Genomic_DNA"/>
</dbReference>
<dbReference type="KEGG" id="hprf:HLPR_10000"/>
<gene>
    <name evidence="3" type="ORF">HLPR_10000</name>
</gene>
<sequence>MQKKVLYIDFDSTIANAEKSICKIYNEKYKDHEEFTEAKWREVKDWTFKYTCTLITKLYENPSEKIAELFGSDEFFNNLTLYMDAERVLKKLNEVHDVIICTSATPANASRKVLWIEENIPYISEVIVVINTGSNGVGKGRIHMIENNSVFIDDHPENLISTKAKEKYLFKYKDTLFNQNWDGKVVSSWLEIEKIFCEESES</sequence>
<dbReference type="RefSeq" id="WP_338536976.1">
    <property type="nucleotide sequence ID" value="NZ_AP028654.1"/>
</dbReference>
<dbReference type="Pfam" id="PF06941">
    <property type="entry name" value="NT5C"/>
    <property type="match status" value="1"/>
</dbReference>
<feature type="active site" description="Nucleophile" evidence="2">
    <location>
        <position position="9"/>
    </location>
</feature>
<feature type="active site" description="Proton donor" evidence="2">
    <location>
        <position position="11"/>
    </location>
</feature>
<dbReference type="InterPro" id="IPR010708">
    <property type="entry name" value="5'(3')-deoxyribonucleotidase"/>
</dbReference>
<dbReference type="AlphaFoldDB" id="A0AAU9EBH3"/>
<dbReference type="GO" id="GO:0009264">
    <property type="term" value="P:deoxyribonucleotide catabolic process"/>
    <property type="evidence" value="ECO:0007669"/>
    <property type="project" value="InterPro"/>
</dbReference>
<dbReference type="GO" id="GO:0008253">
    <property type="term" value="F:5'-nucleotidase activity"/>
    <property type="evidence" value="ECO:0007669"/>
    <property type="project" value="InterPro"/>
</dbReference>
<dbReference type="SUPFAM" id="SSF56784">
    <property type="entry name" value="HAD-like"/>
    <property type="match status" value="1"/>
</dbReference>
<evidence type="ECO:0000256" key="2">
    <source>
        <dbReference type="PIRSR" id="PIRSR610708-1"/>
    </source>
</evidence>
<accession>A0AAU9EBH3</accession>
<proteinExistence type="inferred from homology"/>
<dbReference type="Gene3D" id="3.40.50.1000">
    <property type="entry name" value="HAD superfamily/HAD-like"/>
    <property type="match status" value="1"/>
</dbReference>